<dbReference type="PANTHER" id="PTHR38813:SF1">
    <property type="entry name" value="TOXIN RELE1-RELATED"/>
    <property type="match status" value="1"/>
</dbReference>
<dbReference type="RefSeq" id="WP_215236869.1">
    <property type="nucleotide sequence ID" value="NZ_CAJRAF010000001.1"/>
</dbReference>
<keyword evidence="2" id="KW-1185">Reference proteome</keyword>
<gene>
    <name evidence="1" type="ORF">DYBT9275_00043</name>
</gene>
<name>A0A916J7T4_9BACT</name>
<accession>A0A916J7T4</accession>
<comment type="caution">
    <text evidence="1">The sequence shown here is derived from an EMBL/GenBank/DDBJ whole genome shotgun (WGS) entry which is preliminary data.</text>
</comment>
<dbReference type="EMBL" id="CAJRAF010000001">
    <property type="protein sequence ID" value="CAG4988278.1"/>
    <property type="molecule type" value="Genomic_DNA"/>
</dbReference>
<dbReference type="Pfam" id="PF15781">
    <property type="entry name" value="ParE-like_toxin"/>
    <property type="match status" value="1"/>
</dbReference>
<organism evidence="1 2">
    <name type="scientific">Dyadobacter helix</name>
    <dbReference type="NCBI Taxonomy" id="2822344"/>
    <lineage>
        <taxon>Bacteria</taxon>
        <taxon>Pseudomonadati</taxon>
        <taxon>Bacteroidota</taxon>
        <taxon>Cytophagia</taxon>
        <taxon>Cytophagales</taxon>
        <taxon>Spirosomataceae</taxon>
        <taxon>Dyadobacter</taxon>
    </lineage>
</organism>
<dbReference type="InterPro" id="IPR035093">
    <property type="entry name" value="RelE/ParE_toxin_dom_sf"/>
</dbReference>
<evidence type="ECO:0000313" key="1">
    <source>
        <dbReference type="EMBL" id="CAG4988278.1"/>
    </source>
</evidence>
<dbReference type="SUPFAM" id="SSF143011">
    <property type="entry name" value="RelE-like"/>
    <property type="match status" value="1"/>
</dbReference>
<dbReference type="Proteomes" id="UP000680038">
    <property type="component" value="Unassembled WGS sequence"/>
</dbReference>
<protein>
    <recommendedName>
        <fullName evidence="3">Type II toxin-antitoxin system RelE/ParE family toxin</fullName>
    </recommendedName>
</protein>
<evidence type="ECO:0008006" key="3">
    <source>
        <dbReference type="Google" id="ProtNLM"/>
    </source>
</evidence>
<dbReference type="InterPro" id="IPR031552">
    <property type="entry name" value="ParE-like_toxin"/>
</dbReference>
<reference evidence="1" key="1">
    <citation type="submission" date="2021-04" db="EMBL/GenBank/DDBJ databases">
        <authorList>
            <person name="Rodrigo-Torres L."/>
            <person name="Arahal R. D."/>
            <person name="Lucena T."/>
        </authorList>
    </citation>
    <scope>NUCLEOTIDE SEQUENCE</scope>
    <source>
        <strain evidence="1">CECT 9275</strain>
    </source>
</reference>
<evidence type="ECO:0000313" key="2">
    <source>
        <dbReference type="Proteomes" id="UP000680038"/>
    </source>
</evidence>
<dbReference type="PANTHER" id="PTHR38813">
    <property type="match status" value="1"/>
</dbReference>
<proteinExistence type="predicted"/>
<dbReference type="InterPro" id="IPR052747">
    <property type="entry name" value="TA_system_RelE_toxin"/>
</dbReference>
<dbReference type="Gene3D" id="3.30.2310.20">
    <property type="entry name" value="RelE-like"/>
    <property type="match status" value="1"/>
</dbReference>
<sequence>MRYKVIVTSKVLKYIKKLSARDYKIVANALEGLAADPYAGDVKKMKAYDHTFRKRAGNYRIIYEINGDILLVDVLDIGDRKNIYE</sequence>
<dbReference type="AlphaFoldDB" id="A0A916J7T4"/>